<keyword evidence="7" id="KW-1185">Reference proteome</keyword>
<keyword evidence="3" id="KW-1015">Disulfide bond</keyword>
<name>A0A7I4YBB0_HAECO</name>
<evidence type="ECO:0000256" key="1">
    <source>
        <dbReference type="ARBA" id="ARBA00022729"/>
    </source>
</evidence>
<dbReference type="SUPFAM" id="SSF82895">
    <property type="entry name" value="TSP-1 type 1 repeat"/>
    <property type="match status" value="1"/>
</dbReference>
<evidence type="ECO:0000313" key="8">
    <source>
        <dbReference type="WBParaSite" id="HCON_00072790-00001"/>
    </source>
</evidence>
<dbReference type="InterPro" id="IPR038877">
    <property type="entry name" value="THSD1"/>
</dbReference>
<dbReference type="WBParaSite" id="HCON_00072790-00001">
    <property type="protein sequence ID" value="HCON_00072790-00001"/>
    <property type="gene ID" value="HCON_00072790"/>
</dbReference>
<keyword evidence="5" id="KW-1133">Transmembrane helix</keyword>
<reference evidence="8" key="1">
    <citation type="submission" date="2020-12" db="UniProtKB">
        <authorList>
            <consortium name="WormBaseParasite"/>
        </authorList>
    </citation>
    <scope>IDENTIFICATION</scope>
    <source>
        <strain evidence="8">MHco3</strain>
    </source>
</reference>
<accession>A0A7I4YBB0</accession>
<dbReference type="Proteomes" id="UP000025227">
    <property type="component" value="Unplaced"/>
</dbReference>
<proteinExistence type="predicted"/>
<keyword evidence="4" id="KW-0325">Glycoprotein</keyword>
<organism evidence="7 8">
    <name type="scientific">Haemonchus contortus</name>
    <name type="common">Barber pole worm</name>
    <dbReference type="NCBI Taxonomy" id="6289"/>
    <lineage>
        <taxon>Eukaryota</taxon>
        <taxon>Metazoa</taxon>
        <taxon>Ecdysozoa</taxon>
        <taxon>Nematoda</taxon>
        <taxon>Chromadorea</taxon>
        <taxon>Rhabditida</taxon>
        <taxon>Rhabditina</taxon>
        <taxon>Rhabditomorpha</taxon>
        <taxon>Strongyloidea</taxon>
        <taxon>Trichostrongylidae</taxon>
        <taxon>Haemonchus</taxon>
    </lineage>
</organism>
<keyword evidence="1 6" id="KW-0732">Signal</keyword>
<dbReference type="GO" id="GO:0071944">
    <property type="term" value="C:cell periphery"/>
    <property type="evidence" value="ECO:0007669"/>
    <property type="project" value="TreeGrafter"/>
</dbReference>
<evidence type="ECO:0000256" key="6">
    <source>
        <dbReference type="SAM" id="SignalP"/>
    </source>
</evidence>
<dbReference type="PANTHER" id="PTHR16311:SF3">
    <property type="entry name" value="THROMBOSPONDIN TYPE-1 DOMAIN-CONTAINING PROTEIN 1"/>
    <property type="match status" value="1"/>
</dbReference>
<dbReference type="Pfam" id="PF00090">
    <property type="entry name" value="TSP_1"/>
    <property type="match status" value="1"/>
</dbReference>
<dbReference type="SMART" id="SM00209">
    <property type="entry name" value="TSP1"/>
    <property type="match status" value="1"/>
</dbReference>
<dbReference type="FunFam" id="2.20.100.10:FF:000004">
    <property type="entry name" value="Adhesion G protein-coupled receptor B2"/>
    <property type="match status" value="1"/>
</dbReference>
<feature type="signal peptide" evidence="6">
    <location>
        <begin position="1"/>
        <end position="19"/>
    </location>
</feature>
<dbReference type="PROSITE" id="PS50092">
    <property type="entry name" value="TSP1"/>
    <property type="match status" value="1"/>
</dbReference>
<dbReference type="AlphaFoldDB" id="A0A7I4YBB0"/>
<keyword evidence="2" id="KW-0677">Repeat</keyword>
<dbReference type="OrthoDB" id="5855429at2759"/>
<feature type="transmembrane region" description="Helical" evidence="5">
    <location>
        <begin position="512"/>
        <end position="533"/>
    </location>
</feature>
<sequence length="675" mass="75358">MGFVVFLLYILHQSHITYPHVTRRSAVFEPLIAPAQPRANSIAFIQKTALSNYSIHNGNQSSCRFETPRIPCECILVVSDTYTLEENDVQIAMFSVGPPNIRITVPLRHEMLQELEVEITSKLCIAEEFRVELLYRAFEMLPPESWSVISYTSVLLHASSTNISFPCENFADSGLYSIRIVSLHGYSVESDHQILVNETSKASLQLRNDSIFPHCVKDLSLQWETPKCDSAVLSYHIRVMAIPEREIEHSHRSHYIEDVSLSPGQTTLDIGCFLFDIFYAKYCFELISINAESAMYHLWRWTCVNTEPAPRIDVKWSNWSPWSECSATCGESIQKRQRYCENAKPYPDKGCEGDLYETRSCSLPECPDVGSKGANLGNCTCGCEMIGPSGFFFATAANADLCGGNQTWSMDINNQSVVTDFKISADVDAQGKLFFFVGAPYKELVWFSGSNQEQAFTLPVDRPIFVVLWFKGNGSTLENRGGFYVAYSMREVQQQLPTRPTPSCHPLCQETLIIGCLAVLFILIIFIPPVVCASMTQKLRRYSLHEPSLVDKEEECGVMARSGTTDCTQMSEEKSAGLAHRSVGVQLSVQSTPRILQTTRFPPESPFPCGASSISTSNDLEYDYYDGTTIPGSLLAPINDVDNSLLSEINQLISQSALFSNTVEGMETNGTHGHL</sequence>
<keyword evidence="5" id="KW-0812">Transmembrane</keyword>
<dbReference type="PANTHER" id="PTHR16311">
    <property type="entry name" value="THROMBOSPONDIN TYPE I DOMAIN-CONTAINING 1"/>
    <property type="match status" value="1"/>
</dbReference>
<dbReference type="InterPro" id="IPR000884">
    <property type="entry name" value="TSP1_rpt"/>
</dbReference>
<evidence type="ECO:0000256" key="2">
    <source>
        <dbReference type="ARBA" id="ARBA00022737"/>
    </source>
</evidence>
<dbReference type="OMA" id="ECDELEY"/>
<evidence type="ECO:0000313" key="7">
    <source>
        <dbReference type="Proteomes" id="UP000025227"/>
    </source>
</evidence>
<feature type="chain" id="PRO_5029880903" evidence="6">
    <location>
        <begin position="20"/>
        <end position="675"/>
    </location>
</feature>
<protein>
    <submittedName>
        <fullName evidence="8">Tyrosine-protein kinase receptor</fullName>
    </submittedName>
</protein>
<evidence type="ECO:0000256" key="4">
    <source>
        <dbReference type="ARBA" id="ARBA00023180"/>
    </source>
</evidence>
<dbReference type="Gene3D" id="2.20.100.10">
    <property type="entry name" value="Thrombospondin type-1 (TSP1) repeat"/>
    <property type="match status" value="1"/>
</dbReference>
<evidence type="ECO:0000256" key="3">
    <source>
        <dbReference type="ARBA" id="ARBA00023157"/>
    </source>
</evidence>
<keyword evidence="5" id="KW-0472">Membrane</keyword>
<evidence type="ECO:0000256" key="5">
    <source>
        <dbReference type="SAM" id="Phobius"/>
    </source>
</evidence>
<dbReference type="InterPro" id="IPR036383">
    <property type="entry name" value="TSP1_rpt_sf"/>
</dbReference>